<protein>
    <submittedName>
        <fullName evidence="1">DUF3419 family protein</fullName>
    </submittedName>
</protein>
<dbReference type="PANTHER" id="PTHR47473">
    <property type="entry name" value="BTA1P"/>
    <property type="match status" value="1"/>
</dbReference>
<dbReference type="AlphaFoldDB" id="A0A538S7H7"/>
<reference evidence="1 2" key="1">
    <citation type="journal article" date="2019" name="Nat. Microbiol.">
        <title>Mediterranean grassland soil C-N compound turnover is dependent on rainfall and depth, and is mediated by genomically divergent microorganisms.</title>
        <authorList>
            <person name="Diamond S."/>
            <person name="Andeer P.F."/>
            <person name="Li Z."/>
            <person name="Crits-Christoph A."/>
            <person name="Burstein D."/>
            <person name="Anantharaman K."/>
            <person name="Lane K.R."/>
            <person name="Thomas B.C."/>
            <person name="Pan C."/>
            <person name="Northen T.R."/>
            <person name="Banfield J.F."/>
        </authorList>
    </citation>
    <scope>NUCLEOTIDE SEQUENCE [LARGE SCALE GENOMIC DNA]</scope>
    <source>
        <strain evidence="1">WS_3</strain>
    </source>
</reference>
<dbReference type="Proteomes" id="UP000320184">
    <property type="component" value="Unassembled WGS sequence"/>
</dbReference>
<dbReference type="InterPro" id="IPR021829">
    <property type="entry name" value="DUF3419"/>
</dbReference>
<evidence type="ECO:0000313" key="1">
    <source>
        <dbReference type="EMBL" id="TMQ47342.1"/>
    </source>
</evidence>
<accession>A0A538S7H7</accession>
<name>A0A538S7H7_UNCEI</name>
<dbReference type="Pfam" id="PF11899">
    <property type="entry name" value="DUF3419"/>
    <property type="match status" value="1"/>
</dbReference>
<dbReference type="EMBL" id="VBOT01000188">
    <property type="protein sequence ID" value="TMQ47342.1"/>
    <property type="molecule type" value="Genomic_DNA"/>
</dbReference>
<dbReference type="SUPFAM" id="SSF53335">
    <property type="entry name" value="S-adenosyl-L-methionine-dependent methyltransferases"/>
    <property type="match status" value="1"/>
</dbReference>
<sequence length="371" mass="42163">MAEPLAEAPAVQERAAFDFIRYASVWEDADVLCEALEPVARGGRLLSIASAGDNALALLTLDPAEVVAVDLSPAQLACLDLRVAAFRRLERDSLLAFLGVLPSSERAAVFRALRADLGERSRAFWDGHPEVIERGIIHTGKFERYFRLFRRFVLPLIHSGRTVAELRAEKSLDLQREFYARRWDTWRWRAMFKLFFSRAVMGRLGRDPEFFTHVEGPVGASILARTRHALTEIPVCSNPYLVYIVTGNFSLAALPRYLRAEHAGTLRARLDRVRILEGAADRVDSGRFDGMNLSDIFEYMGREEFERCYRALLDRARPGARLAYWNMLAPRSRPASLAARARPLEELASELHRRDRAWFYQAFHVDEVLGG</sequence>
<gene>
    <name evidence="1" type="ORF">E6K73_13780</name>
</gene>
<proteinExistence type="predicted"/>
<dbReference type="InterPro" id="IPR029063">
    <property type="entry name" value="SAM-dependent_MTases_sf"/>
</dbReference>
<organism evidence="1 2">
    <name type="scientific">Eiseniibacteriota bacterium</name>
    <dbReference type="NCBI Taxonomy" id="2212470"/>
    <lineage>
        <taxon>Bacteria</taxon>
        <taxon>Candidatus Eiseniibacteriota</taxon>
    </lineage>
</organism>
<dbReference type="PANTHER" id="PTHR47473:SF1">
    <property type="entry name" value="METHYLTRANSFERASE DOMAIN-CONTAINING PROTEIN"/>
    <property type="match status" value="1"/>
</dbReference>
<comment type="caution">
    <text evidence="1">The sequence shown here is derived from an EMBL/GenBank/DDBJ whole genome shotgun (WGS) entry which is preliminary data.</text>
</comment>
<evidence type="ECO:0000313" key="2">
    <source>
        <dbReference type="Proteomes" id="UP000320184"/>
    </source>
</evidence>